<organism evidence="1 2">
    <name type="scientific">Salmonella enterica I</name>
    <dbReference type="NCBI Taxonomy" id="59201"/>
    <lineage>
        <taxon>Bacteria</taxon>
        <taxon>Pseudomonadati</taxon>
        <taxon>Pseudomonadota</taxon>
        <taxon>Gammaproteobacteria</taxon>
        <taxon>Enterobacterales</taxon>
        <taxon>Enterobacteriaceae</taxon>
        <taxon>Salmonella</taxon>
    </lineage>
</organism>
<evidence type="ECO:0000313" key="1">
    <source>
        <dbReference type="EMBL" id="VEB56512.1"/>
    </source>
</evidence>
<dbReference type="Proteomes" id="UP000269208">
    <property type="component" value="Chromosome"/>
</dbReference>
<keyword evidence="1" id="KW-0328">Glycosyltransferase</keyword>
<dbReference type="GO" id="GO:0004044">
    <property type="term" value="F:amidophosphoribosyltransferase activity"/>
    <property type="evidence" value="ECO:0007669"/>
    <property type="project" value="UniProtKB-EC"/>
</dbReference>
<dbReference type="EMBL" id="LR134190">
    <property type="protein sequence ID" value="VEB56512.1"/>
    <property type="molecule type" value="Genomic_DNA"/>
</dbReference>
<gene>
    <name evidence="1" type="primary">purF_2</name>
    <name evidence="1" type="ORF">NCTC6754_04411</name>
</gene>
<evidence type="ECO:0000313" key="2">
    <source>
        <dbReference type="Proteomes" id="UP000269208"/>
    </source>
</evidence>
<proteinExistence type="predicted"/>
<reference evidence="1 2" key="1">
    <citation type="submission" date="2018-12" db="EMBL/GenBank/DDBJ databases">
        <authorList>
            <consortium name="Pathogen Informatics"/>
        </authorList>
    </citation>
    <scope>NUCLEOTIDE SEQUENCE [LARGE SCALE GENOMIC DNA]</scope>
    <source>
        <strain evidence="1 2">NCTC6754</strain>
    </source>
</reference>
<keyword evidence="1" id="KW-0808">Transferase</keyword>
<protein>
    <submittedName>
        <fullName evidence="1">Amidophosphoribosyltransferase</fullName>
        <ecNumber evidence="1">2.4.2.14</ecNumber>
    </submittedName>
</protein>
<sequence length="88" mass="10082">MVARWMRFGRLSAQTGLSSQDLNDLIEAVRAGKIRISSSLNVRYLNGVYVTKDVDQQYLDFLDSLRNDDAKAVLFQNEMENLEMHNEG</sequence>
<dbReference type="EC" id="2.4.2.14" evidence="1"/>
<dbReference type="AlphaFoldDB" id="A0A447TZ00"/>
<name>A0A447TZ00_SALET</name>
<accession>A0A447TZ00</accession>